<dbReference type="PANTHER" id="PTHR43861:SF1">
    <property type="entry name" value="TRANS-ACONITATE 2-METHYLTRANSFERASE"/>
    <property type="match status" value="1"/>
</dbReference>
<keyword evidence="2" id="KW-1185">Reference proteome</keyword>
<dbReference type="KEGG" id="scor:J3U87_04800"/>
<accession>A0A8A4TRW2</accession>
<dbReference type="Proteomes" id="UP000663929">
    <property type="component" value="Chromosome"/>
</dbReference>
<protein>
    <submittedName>
        <fullName evidence="1">Methyltransferase domain-containing protein</fullName>
    </submittedName>
</protein>
<dbReference type="SUPFAM" id="SSF53335">
    <property type="entry name" value="S-adenosyl-L-methionine-dependent methyltransferases"/>
    <property type="match status" value="1"/>
</dbReference>
<dbReference type="GO" id="GO:0008168">
    <property type="term" value="F:methyltransferase activity"/>
    <property type="evidence" value="ECO:0007669"/>
    <property type="project" value="UniProtKB-KW"/>
</dbReference>
<dbReference type="InterPro" id="IPR029063">
    <property type="entry name" value="SAM-dependent_MTases_sf"/>
</dbReference>
<name>A0A8A4TRW2_SULCO</name>
<evidence type="ECO:0000313" key="2">
    <source>
        <dbReference type="Proteomes" id="UP000663929"/>
    </source>
</evidence>
<dbReference type="PANTHER" id="PTHR43861">
    <property type="entry name" value="TRANS-ACONITATE 2-METHYLTRANSFERASE-RELATED"/>
    <property type="match status" value="1"/>
</dbReference>
<keyword evidence="1" id="KW-0489">Methyltransferase</keyword>
<keyword evidence="1" id="KW-0808">Transferase</keyword>
<dbReference type="AlphaFoldDB" id="A0A8A4TRW2"/>
<dbReference type="Gene3D" id="3.40.50.150">
    <property type="entry name" value="Vaccinia Virus protein VP39"/>
    <property type="match status" value="1"/>
</dbReference>
<dbReference type="EMBL" id="CP071793">
    <property type="protein sequence ID" value="QTD51768.1"/>
    <property type="molecule type" value="Genomic_DNA"/>
</dbReference>
<dbReference type="RefSeq" id="WP_237381889.1">
    <property type="nucleotide sequence ID" value="NZ_CP071793.1"/>
</dbReference>
<dbReference type="GO" id="GO:0032259">
    <property type="term" value="P:methylation"/>
    <property type="evidence" value="ECO:0007669"/>
    <property type="project" value="UniProtKB-KW"/>
</dbReference>
<dbReference type="CDD" id="cd02440">
    <property type="entry name" value="AdoMet_MTases"/>
    <property type="match status" value="1"/>
</dbReference>
<sequence>MTTDTYYSNVNPHLLKLIPKKANRLLELGCGGGSLGAAYKEHVNPEAHYQGVELVAAAAQVALQKLDRVILGNVEVLSNEDLDIEEASLDCLIYGDVLEHLIDPWKELAKRKKLLKNKGHVLACIPNLQHWSVIYKIIADQWAYEDSGILDRTHLRFFTRSGIQDLFTSAGLKVMRMIGIPESVESGTPFVRGLFPVLEPMGIDTQKFETQAGNYQYLVKAIRVMDRESA</sequence>
<gene>
    <name evidence="1" type="ORF">J3U87_04800</name>
</gene>
<organism evidence="1 2">
    <name type="scientific">Sulfidibacter corallicola</name>
    <dbReference type="NCBI Taxonomy" id="2818388"/>
    <lineage>
        <taxon>Bacteria</taxon>
        <taxon>Pseudomonadati</taxon>
        <taxon>Acidobacteriota</taxon>
        <taxon>Holophagae</taxon>
        <taxon>Acanthopleuribacterales</taxon>
        <taxon>Acanthopleuribacteraceae</taxon>
        <taxon>Sulfidibacter</taxon>
    </lineage>
</organism>
<dbReference type="Pfam" id="PF13489">
    <property type="entry name" value="Methyltransf_23"/>
    <property type="match status" value="1"/>
</dbReference>
<evidence type="ECO:0000313" key="1">
    <source>
        <dbReference type="EMBL" id="QTD51768.1"/>
    </source>
</evidence>
<proteinExistence type="predicted"/>
<reference evidence="1" key="1">
    <citation type="submission" date="2021-03" db="EMBL/GenBank/DDBJ databases">
        <title>Acanthopleuribacteraceae sp. M133.</title>
        <authorList>
            <person name="Wang G."/>
        </authorList>
    </citation>
    <scope>NUCLEOTIDE SEQUENCE</scope>
    <source>
        <strain evidence="1">M133</strain>
    </source>
</reference>